<protein>
    <submittedName>
        <fullName evidence="1">YdbH domain-containing protein</fullName>
    </submittedName>
</protein>
<dbReference type="EMBL" id="JARXIC010000003">
    <property type="protein sequence ID" value="MDQ8193327.1"/>
    <property type="molecule type" value="Genomic_DNA"/>
</dbReference>
<proteinExistence type="predicted"/>
<sequence>MLIYLKRGLLIAGVLLFGLLVTLYFGSVALVEAIVLPHLEARGGQLEIESIRLKVSGVELRFKRYQEADIQIIGGVVSSPWRQLWTLGDGFSGRIHIQQVQGQWKGRHEEGRKPEPFSAEAAVGPITEWLNALPIIALDLEVEELLLRQGDQSYQFALELSWLRGMVGETHVVADLKSPALELRTRVKILAQGQGLALDFTLLGTDWEYFQTHYLSEVSTRWEELGLEVYMHALGVGRGFLDVSGYARWQALQPERLSFTVLADWGASEVFWPQGELLLHNASAGVASDGRGTLRIYAKGAVDSLRSGSWIAAAGDWALRIDDSKLAGELRVGESLTLSLGHDDLRKLLRGSGRGELYASVQAVDVEWLRALQVPGLPEDLSVEMGLQVDATGEFENWSPVEAEVGIDVDVSGISLASRGVSGGDMTAHGNLRLTMGRLMLAQLEFAIDRLGVFGFVASDIVGALELKEAGVLVTEPIHAAFMGGSLQIEALDVALQQLQDFTFKVHLDHIDLAQLASAVPQFEGEVAGAVSGYLVGAVQAGQPLLTDGHLEIDSDSEARLRYDVSGLLTRGMSEGSAAYRHYHMAELAFQDLALKRFSIDVFPDASQTRPFRLELFGESLQGSTVVPVDFKLNVNVDDTAGLLELLRMIQRGELEF</sequence>
<gene>
    <name evidence="1" type="ORF">QEH59_02750</name>
</gene>
<comment type="caution">
    <text evidence="1">The sequence shown here is derived from an EMBL/GenBank/DDBJ whole genome shotgun (WGS) entry which is preliminary data.</text>
</comment>
<organism evidence="1 2">
    <name type="scientific">Thalassobacterium sedimentorum</name>
    <dbReference type="NCBI Taxonomy" id="3041258"/>
    <lineage>
        <taxon>Bacteria</taxon>
        <taxon>Pseudomonadati</taxon>
        <taxon>Verrucomicrobiota</taxon>
        <taxon>Opitutia</taxon>
        <taxon>Puniceicoccales</taxon>
        <taxon>Coraliomargaritaceae</taxon>
        <taxon>Thalassobacterium</taxon>
    </lineage>
</organism>
<dbReference type="Proteomes" id="UP001243717">
    <property type="component" value="Unassembled WGS sequence"/>
</dbReference>
<dbReference type="InterPro" id="IPR021730">
    <property type="entry name" value="YdbH"/>
</dbReference>
<keyword evidence="2" id="KW-1185">Reference proteome</keyword>
<evidence type="ECO:0000313" key="2">
    <source>
        <dbReference type="Proteomes" id="UP001243717"/>
    </source>
</evidence>
<dbReference type="RefSeq" id="WP_308983831.1">
    <property type="nucleotide sequence ID" value="NZ_JARXIC010000003.1"/>
</dbReference>
<reference evidence="1 2" key="1">
    <citation type="submission" date="2023-04" db="EMBL/GenBank/DDBJ databases">
        <title>A novel bacteria isolated from coastal sediment.</title>
        <authorList>
            <person name="Liu X.-J."/>
            <person name="Du Z.-J."/>
        </authorList>
    </citation>
    <scope>NUCLEOTIDE SEQUENCE [LARGE SCALE GENOMIC DNA]</scope>
    <source>
        <strain evidence="1 2">SDUM461004</strain>
    </source>
</reference>
<dbReference type="Pfam" id="PF11739">
    <property type="entry name" value="YdbH-like"/>
    <property type="match status" value="1"/>
</dbReference>
<accession>A0ABU1AF89</accession>
<name>A0ABU1AF89_9BACT</name>
<evidence type="ECO:0000313" key="1">
    <source>
        <dbReference type="EMBL" id="MDQ8193327.1"/>
    </source>
</evidence>